<dbReference type="Gene3D" id="3.10.180.10">
    <property type="entry name" value="2,3-Dihydroxybiphenyl 1,2-Dioxygenase, domain 1"/>
    <property type="match status" value="1"/>
</dbReference>
<reference evidence="3 4" key="1">
    <citation type="journal article" date="2012" name="J. Bacteriol.">
        <title>Genome Sequence of Extracellular-Protease-Producing Alishewanella jeotgali Isolated from Traditional Korean Fermented Seafood.</title>
        <authorList>
            <person name="Jung J."/>
            <person name="Chun J."/>
            <person name="Park W."/>
        </authorList>
    </citation>
    <scope>NUCLEOTIDE SEQUENCE [LARGE SCALE GENOMIC DNA]</scope>
    <source>
        <strain evidence="3 4">KCTC 22429</strain>
    </source>
</reference>
<dbReference type="InterPro" id="IPR004360">
    <property type="entry name" value="Glyas_Fos-R_dOase_dom"/>
</dbReference>
<dbReference type="AlphaFoldDB" id="H3ZDS4"/>
<dbReference type="Pfam" id="PF00903">
    <property type="entry name" value="Glyoxalase"/>
    <property type="match status" value="1"/>
</dbReference>
<comment type="caution">
    <text evidence="3">The sequence shown here is derived from an EMBL/GenBank/DDBJ whole genome shotgun (WGS) entry which is preliminary data.</text>
</comment>
<keyword evidence="4" id="KW-1185">Reference proteome</keyword>
<evidence type="ECO:0000313" key="3">
    <source>
        <dbReference type="EMBL" id="EHR41305.1"/>
    </source>
</evidence>
<keyword evidence="3" id="KW-0560">Oxidoreductase</keyword>
<dbReference type="EMBL" id="AHTH01000018">
    <property type="protein sequence ID" value="EHR41305.1"/>
    <property type="molecule type" value="Genomic_DNA"/>
</dbReference>
<name>H3ZDS4_9ALTE</name>
<evidence type="ECO:0000313" key="4">
    <source>
        <dbReference type="Proteomes" id="UP000012046"/>
    </source>
</evidence>
<sequence>MTIKLSTIAQIALTVSDVDTALGFYRDLLGLELLFRAGPNLAFLNADGVRIMLSTPQGAGKVGANSVLYFKVSDIETTHARIVAAGAQSERVPQLAATMPDHELWLSFLRDPDANLLALLEEKRA</sequence>
<dbReference type="RefSeq" id="WP_008950349.1">
    <property type="nucleotide sequence ID" value="NZ_AHTH01000018.1"/>
</dbReference>
<dbReference type="Proteomes" id="UP000012046">
    <property type="component" value="Unassembled WGS sequence"/>
</dbReference>
<dbReference type="GO" id="GO:0046872">
    <property type="term" value="F:metal ion binding"/>
    <property type="evidence" value="ECO:0007669"/>
    <property type="project" value="UniProtKB-KW"/>
</dbReference>
<keyword evidence="1" id="KW-0479">Metal-binding</keyword>
<keyword evidence="3" id="KW-0223">Dioxygenase</keyword>
<gene>
    <name evidence="3" type="ORF">AJE_07506</name>
</gene>
<dbReference type="PROSITE" id="PS51819">
    <property type="entry name" value="VOC"/>
    <property type="match status" value="1"/>
</dbReference>
<dbReference type="STRING" id="1129374.AJE_07506"/>
<accession>H3ZDS4</accession>
<evidence type="ECO:0000256" key="1">
    <source>
        <dbReference type="ARBA" id="ARBA00022723"/>
    </source>
</evidence>
<dbReference type="InterPro" id="IPR037523">
    <property type="entry name" value="VOC_core"/>
</dbReference>
<evidence type="ECO:0000259" key="2">
    <source>
        <dbReference type="PROSITE" id="PS51819"/>
    </source>
</evidence>
<dbReference type="GO" id="GO:0051213">
    <property type="term" value="F:dioxygenase activity"/>
    <property type="evidence" value="ECO:0007669"/>
    <property type="project" value="UniProtKB-KW"/>
</dbReference>
<feature type="domain" description="VOC" evidence="2">
    <location>
        <begin position="7"/>
        <end position="122"/>
    </location>
</feature>
<dbReference type="InterPro" id="IPR029068">
    <property type="entry name" value="Glyas_Bleomycin-R_OHBP_Dase"/>
</dbReference>
<organism evidence="3 4">
    <name type="scientific">Alishewanella jeotgali KCTC 22429</name>
    <dbReference type="NCBI Taxonomy" id="1129374"/>
    <lineage>
        <taxon>Bacteria</taxon>
        <taxon>Pseudomonadati</taxon>
        <taxon>Pseudomonadota</taxon>
        <taxon>Gammaproteobacteria</taxon>
        <taxon>Alteromonadales</taxon>
        <taxon>Alteromonadaceae</taxon>
        <taxon>Alishewanella</taxon>
    </lineage>
</organism>
<dbReference type="SUPFAM" id="SSF54593">
    <property type="entry name" value="Glyoxalase/Bleomycin resistance protein/Dihydroxybiphenyl dioxygenase"/>
    <property type="match status" value="1"/>
</dbReference>
<dbReference type="eggNOG" id="COG0346">
    <property type="taxonomic scope" value="Bacteria"/>
</dbReference>
<proteinExistence type="predicted"/>
<dbReference type="PROSITE" id="PS00934">
    <property type="entry name" value="GLYOXALASE_I_1"/>
    <property type="match status" value="1"/>
</dbReference>
<dbReference type="GO" id="GO:0004462">
    <property type="term" value="F:lactoylglutathione lyase activity"/>
    <property type="evidence" value="ECO:0007669"/>
    <property type="project" value="InterPro"/>
</dbReference>
<dbReference type="InterPro" id="IPR018146">
    <property type="entry name" value="Glyoxalase_1_CS"/>
</dbReference>
<protein>
    <submittedName>
        <fullName evidence="3">Glyoxalase/bleomycin resistance protein/dioxygenase</fullName>
    </submittedName>
</protein>
<dbReference type="PATRIC" id="fig|1129374.4.peg.1504"/>